<evidence type="ECO:0000313" key="3">
    <source>
        <dbReference type="Proteomes" id="UP000282876"/>
    </source>
</evidence>
<evidence type="ECO:0000256" key="1">
    <source>
        <dbReference type="SAM" id="Phobius"/>
    </source>
</evidence>
<keyword evidence="1" id="KW-0472">Membrane</keyword>
<gene>
    <name evidence="2" type="ORF">TUBRATIS_27160</name>
</gene>
<dbReference type="Proteomes" id="UP000282876">
    <property type="component" value="Unassembled WGS sequence"/>
</dbReference>
<feature type="transmembrane region" description="Helical" evidence="1">
    <location>
        <begin position="83"/>
        <end position="101"/>
    </location>
</feature>
<reference evidence="2 3" key="1">
    <citation type="submission" date="2018-10" db="EMBL/GenBank/DDBJ databases">
        <title>Draft genome sequence of the microsporidian Tubulinosema ratisbonensis.</title>
        <authorList>
            <person name="Polonais V."/>
            <person name="Peyretaillade E."/>
            <person name="Niehus S."/>
            <person name="Wawrzyniak I."/>
            <person name="Franchet A."/>
            <person name="Gaspin C."/>
            <person name="Reichstadt M."/>
            <person name="Belser C."/>
            <person name="Labadie K."/>
            <person name="Delbac F."/>
            <person name="Ferrandon D."/>
        </authorList>
    </citation>
    <scope>NUCLEOTIDE SEQUENCE [LARGE SCALE GENOMIC DNA]</scope>
    <source>
        <strain evidence="2 3">Franzen</strain>
    </source>
</reference>
<feature type="transmembrane region" description="Helical" evidence="1">
    <location>
        <begin position="15"/>
        <end position="36"/>
    </location>
</feature>
<accession>A0A437AI24</accession>
<organism evidence="2 3">
    <name type="scientific">Tubulinosema ratisbonensis</name>
    <dbReference type="NCBI Taxonomy" id="291195"/>
    <lineage>
        <taxon>Eukaryota</taxon>
        <taxon>Fungi</taxon>
        <taxon>Fungi incertae sedis</taxon>
        <taxon>Microsporidia</taxon>
        <taxon>Tubulinosematoidea</taxon>
        <taxon>Tubulinosematidae</taxon>
        <taxon>Tubulinosema</taxon>
    </lineage>
</organism>
<keyword evidence="1" id="KW-1133">Transmembrane helix</keyword>
<sequence>VHYIIKIIQGNENVYLIYAILFVTCFLVLALVLNLFIKIGFSLFFALIGSFFSLTAIFALIESVCDYLDINFSQMVDTTECDVSIVILFVFLSLTGFFIQITNK</sequence>
<dbReference type="VEuPathDB" id="MicrosporidiaDB:TUBRATIS_27160"/>
<protein>
    <submittedName>
        <fullName evidence="2">Uncharacterized protein</fullName>
    </submittedName>
</protein>
<keyword evidence="1" id="KW-0812">Transmembrane</keyword>
<dbReference type="EMBL" id="RCSS01000750">
    <property type="protein sequence ID" value="RVD90853.1"/>
    <property type="molecule type" value="Genomic_DNA"/>
</dbReference>
<dbReference type="OrthoDB" id="10357412at2759"/>
<comment type="caution">
    <text evidence="2">The sequence shown here is derived from an EMBL/GenBank/DDBJ whole genome shotgun (WGS) entry which is preliminary data.</text>
</comment>
<name>A0A437AI24_9MICR</name>
<keyword evidence="3" id="KW-1185">Reference proteome</keyword>
<feature type="non-terminal residue" evidence="2">
    <location>
        <position position="1"/>
    </location>
</feature>
<evidence type="ECO:0000313" key="2">
    <source>
        <dbReference type="EMBL" id="RVD90853.1"/>
    </source>
</evidence>
<dbReference type="AlphaFoldDB" id="A0A437AI24"/>
<feature type="transmembrane region" description="Helical" evidence="1">
    <location>
        <begin position="43"/>
        <end position="63"/>
    </location>
</feature>
<proteinExistence type="predicted"/>